<dbReference type="EMBL" id="JBDODL010000872">
    <property type="protein sequence ID" value="MES1920802.1"/>
    <property type="molecule type" value="Genomic_DNA"/>
</dbReference>
<keyword evidence="4" id="KW-1185">Reference proteome</keyword>
<accession>A0ABV2AMD7</accession>
<feature type="region of interest" description="Disordered" evidence="1">
    <location>
        <begin position="95"/>
        <end position="117"/>
    </location>
</feature>
<dbReference type="PANTHER" id="PTHR11125:SF7">
    <property type="entry name" value="TRANSCRIPTION ELONGATION FACTOR SPT5"/>
    <property type="match status" value="1"/>
</dbReference>
<reference evidence="3 4" key="1">
    <citation type="journal article" date="2024" name="BMC Biol.">
        <title>Comparative genomics of Ascetosporea gives new insight into the evolutionary basis for animal parasitism in Rhizaria.</title>
        <authorList>
            <person name="Hiltunen Thoren M."/>
            <person name="Onut-Brannstrom I."/>
            <person name="Alfjorden A."/>
            <person name="Peckova H."/>
            <person name="Swords F."/>
            <person name="Hooper C."/>
            <person name="Holzer A.S."/>
            <person name="Bass D."/>
            <person name="Burki F."/>
        </authorList>
    </citation>
    <scope>NUCLEOTIDE SEQUENCE [LARGE SCALE GENOMIC DNA]</scope>
    <source>
        <strain evidence="3">20-A016</strain>
    </source>
</reference>
<evidence type="ECO:0000259" key="2">
    <source>
        <dbReference type="Pfam" id="PF23042"/>
    </source>
</evidence>
<dbReference type="InterPro" id="IPR041973">
    <property type="entry name" value="KOW_Spt5_1"/>
</dbReference>
<evidence type="ECO:0000313" key="4">
    <source>
        <dbReference type="Proteomes" id="UP001439008"/>
    </source>
</evidence>
<dbReference type="Pfam" id="PF23042">
    <property type="entry name" value="KOW1_SPT5"/>
    <property type="match status" value="1"/>
</dbReference>
<sequence>MRRAHVSDAISSVSSLFKRKIGLVPISEMTDTLTTNDKKTETKIYDWVRVKRGLHKGDLALVNDVLEEGLKAEIKLVPRINYSILRRKYAPINQTEQDDSEDIDNDKNVEENKKKKLPIQRKTPPARFFNENEMRRYLGQFADSNDIESLFRQTGGAVIFRGQKFVEGYRHMITSIKNLVIYIFD</sequence>
<dbReference type="Proteomes" id="UP001439008">
    <property type="component" value="Unassembled WGS sequence"/>
</dbReference>
<dbReference type="PANTHER" id="PTHR11125">
    <property type="entry name" value="SUPPRESSOR OF TY 5"/>
    <property type="match status" value="1"/>
</dbReference>
<dbReference type="InterPro" id="IPR039659">
    <property type="entry name" value="SPT5"/>
</dbReference>
<feature type="domain" description="Spt5 KOW" evidence="2">
    <location>
        <begin position="46"/>
        <end position="91"/>
    </location>
</feature>
<evidence type="ECO:0000313" key="3">
    <source>
        <dbReference type="EMBL" id="MES1920802.1"/>
    </source>
</evidence>
<dbReference type="InterPro" id="IPR036735">
    <property type="entry name" value="NGN_dom_sf"/>
</dbReference>
<gene>
    <name evidence="3" type="ORF">MHBO_002438</name>
</gene>
<dbReference type="CDD" id="cd06081">
    <property type="entry name" value="KOW_Spt5_1"/>
    <property type="match status" value="1"/>
</dbReference>
<name>A0ABV2AMD7_9EUKA</name>
<protein>
    <recommendedName>
        <fullName evidence="2">Spt5 KOW domain-containing protein</fullName>
    </recommendedName>
</protein>
<comment type="caution">
    <text evidence="3">The sequence shown here is derived from an EMBL/GenBank/DDBJ whole genome shotgun (WGS) entry which is preliminary data.</text>
</comment>
<proteinExistence type="predicted"/>
<dbReference type="Gene3D" id="3.30.70.940">
    <property type="entry name" value="NusG, N-terminal domain"/>
    <property type="match status" value="1"/>
</dbReference>
<organism evidence="3 4">
    <name type="scientific">Bonamia ostreae</name>
    <dbReference type="NCBI Taxonomy" id="126728"/>
    <lineage>
        <taxon>Eukaryota</taxon>
        <taxon>Sar</taxon>
        <taxon>Rhizaria</taxon>
        <taxon>Endomyxa</taxon>
        <taxon>Ascetosporea</taxon>
        <taxon>Haplosporida</taxon>
        <taxon>Bonamia</taxon>
    </lineage>
</organism>
<evidence type="ECO:0000256" key="1">
    <source>
        <dbReference type="SAM" id="MobiDB-lite"/>
    </source>
</evidence>